<evidence type="ECO:0000313" key="2">
    <source>
        <dbReference type="EMBL" id="PHP66477.1"/>
    </source>
</evidence>
<dbReference type="Gene3D" id="1.25.40.10">
    <property type="entry name" value="Tetratricopeptide repeat domain"/>
    <property type="match status" value="1"/>
</dbReference>
<gene>
    <name evidence="2" type="ORF">CSC94_14460</name>
</gene>
<evidence type="ECO:0000313" key="3">
    <source>
        <dbReference type="Proteomes" id="UP000221168"/>
    </source>
</evidence>
<keyword evidence="3" id="KW-1185">Reference proteome</keyword>
<protein>
    <recommendedName>
        <fullName evidence="4">Tetratrico peptide repeat group 5 domain-containing protein</fullName>
    </recommendedName>
</protein>
<feature type="region of interest" description="Disordered" evidence="1">
    <location>
        <begin position="28"/>
        <end position="50"/>
    </location>
</feature>
<evidence type="ECO:0008006" key="4">
    <source>
        <dbReference type="Google" id="ProtNLM"/>
    </source>
</evidence>
<evidence type="ECO:0000256" key="1">
    <source>
        <dbReference type="SAM" id="MobiDB-lite"/>
    </source>
</evidence>
<dbReference type="Pfam" id="PF14559">
    <property type="entry name" value="TPR_19"/>
    <property type="match status" value="1"/>
</dbReference>
<proteinExistence type="predicted"/>
<organism evidence="2 3">
    <name type="scientific">Zhengella mangrovi</name>
    <dbReference type="NCBI Taxonomy" id="1982044"/>
    <lineage>
        <taxon>Bacteria</taxon>
        <taxon>Pseudomonadati</taxon>
        <taxon>Pseudomonadota</taxon>
        <taxon>Alphaproteobacteria</taxon>
        <taxon>Hyphomicrobiales</taxon>
        <taxon>Notoacmeibacteraceae</taxon>
        <taxon>Zhengella</taxon>
    </lineage>
</organism>
<dbReference type="InterPro" id="IPR011990">
    <property type="entry name" value="TPR-like_helical_dom_sf"/>
</dbReference>
<dbReference type="Proteomes" id="UP000221168">
    <property type="component" value="Unassembled WGS sequence"/>
</dbReference>
<feature type="compositionally biased region" description="Low complexity" evidence="1">
    <location>
        <begin position="35"/>
        <end position="50"/>
    </location>
</feature>
<reference evidence="2 3" key="1">
    <citation type="submission" date="2017-10" db="EMBL/GenBank/DDBJ databases">
        <title>Sedimentibacterium mangrovi gen. nov., sp. nov., a novel member of family Phyllobacteriacea isolated from mangrove sediment.</title>
        <authorList>
            <person name="Liao H."/>
            <person name="Tian Y."/>
        </authorList>
    </citation>
    <scope>NUCLEOTIDE SEQUENCE [LARGE SCALE GENOMIC DNA]</scope>
    <source>
        <strain evidence="2 3">X9-2-2</strain>
    </source>
</reference>
<comment type="caution">
    <text evidence="2">The sequence shown here is derived from an EMBL/GenBank/DDBJ whole genome shotgun (WGS) entry which is preliminary data.</text>
</comment>
<accession>A0A2G1QLR9</accession>
<sequence length="185" mass="19437">MWAGCGREQGADMAFQLGGNAAAVSSHASGKTVSGPAAAPSAFAGGRPAQPQRNAVAAPAVAAATADRAAARGPAALAERDIDLLASLAAMQIRYGRPEEAIAYLMGLRRMRPGNGKILRLTALALMKLGRWDEAEILLGELEEAQGGSSRVSALWRALILLKRNRFADARQWFWRTAGAGRASE</sequence>
<dbReference type="EMBL" id="PDVP01000008">
    <property type="protein sequence ID" value="PHP66477.1"/>
    <property type="molecule type" value="Genomic_DNA"/>
</dbReference>
<name>A0A2G1QLR9_9HYPH</name>
<dbReference type="AlphaFoldDB" id="A0A2G1QLR9"/>
<dbReference type="SUPFAM" id="SSF48452">
    <property type="entry name" value="TPR-like"/>
    <property type="match status" value="1"/>
</dbReference>